<reference evidence="2 3" key="1">
    <citation type="submission" date="2016-10" db="EMBL/GenBank/DDBJ databases">
        <title>Arsenicibacter rosenii gen. nov., sp. nov., an efficient arsenic-methylating bacterium isolated from an arsenic-contaminated paddy soil.</title>
        <authorList>
            <person name="Huang K."/>
        </authorList>
    </citation>
    <scope>NUCLEOTIDE SEQUENCE [LARGE SCALE GENOMIC DNA]</scope>
    <source>
        <strain evidence="2 3">SM-1</strain>
    </source>
</reference>
<dbReference type="SUPFAM" id="SSF143422">
    <property type="entry name" value="Transposase IS200-like"/>
    <property type="match status" value="1"/>
</dbReference>
<dbReference type="PANTHER" id="PTHR33360:SF2">
    <property type="entry name" value="TRANSPOSASE FOR INSERTION SEQUENCE ELEMENT IS200"/>
    <property type="match status" value="1"/>
</dbReference>
<dbReference type="RefSeq" id="WP_071503163.1">
    <property type="nucleotide sequence ID" value="NZ_MORL01000004.1"/>
</dbReference>
<dbReference type="SMART" id="SM01321">
    <property type="entry name" value="Y1_Tnp"/>
    <property type="match status" value="1"/>
</dbReference>
<dbReference type="NCBIfam" id="NF033573">
    <property type="entry name" value="transpos_IS200"/>
    <property type="match status" value="1"/>
</dbReference>
<feature type="domain" description="Transposase IS200-like" evidence="1">
    <location>
        <begin position="5"/>
        <end position="119"/>
    </location>
</feature>
<dbReference type="Gene3D" id="3.30.70.1290">
    <property type="entry name" value="Transposase IS200-like"/>
    <property type="match status" value="1"/>
</dbReference>
<dbReference type="Proteomes" id="UP000181790">
    <property type="component" value="Unassembled WGS sequence"/>
</dbReference>
<comment type="caution">
    <text evidence="2">The sequence shown here is derived from an EMBL/GenBank/DDBJ whole genome shotgun (WGS) entry which is preliminary data.</text>
</comment>
<dbReference type="PANTHER" id="PTHR33360">
    <property type="entry name" value="TRANSPOSASE FOR INSERTION SEQUENCE ELEMENT IS200"/>
    <property type="match status" value="1"/>
</dbReference>
<evidence type="ECO:0000313" key="2">
    <source>
        <dbReference type="EMBL" id="OIN59480.1"/>
    </source>
</evidence>
<accession>A0A1S2VM74</accession>
<sequence>MPQSISHVYVHLIFSTKYRQPLIDDSIKEELYSYMGGICKHYECYPVQIGGYYDHIHILCTLSPKIPLMKLMEYVKKNSSKWIKTKGSAYAGFYWQNGYAAFSVSIYKVQTVKRYIQNQYRHHQKKNFQDECRGIFRTYKIPYDERYVWD</sequence>
<organism evidence="2 3">
    <name type="scientific">Arsenicibacter rosenii</name>
    <dbReference type="NCBI Taxonomy" id="1750698"/>
    <lineage>
        <taxon>Bacteria</taxon>
        <taxon>Pseudomonadati</taxon>
        <taxon>Bacteroidota</taxon>
        <taxon>Cytophagia</taxon>
        <taxon>Cytophagales</taxon>
        <taxon>Spirosomataceae</taxon>
        <taxon>Arsenicibacter</taxon>
    </lineage>
</organism>
<dbReference type="Pfam" id="PF01797">
    <property type="entry name" value="Y1_Tnp"/>
    <property type="match status" value="1"/>
</dbReference>
<evidence type="ECO:0000313" key="3">
    <source>
        <dbReference type="Proteomes" id="UP000181790"/>
    </source>
</evidence>
<dbReference type="InterPro" id="IPR036515">
    <property type="entry name" value="Transposase_17_sf"/>
</dbReference>
<dbReference type="GO" id="GO:0004803">
    <property type="term" value="F:transposase activity"/>
    <property type="evidence" value="ECO:0007669"/>
    <property type="project" value="InterPro"/>
</dbReference>
<dbReference type="OrthoDB" id="9797997at2"/>
<name>A0A1S2VM74_9BACT</name>
<dbReference type="GO" id="GO:0003677">
    <property type="term" value="F:DNA binding"/>
    <property type="evidence" value="ECO:0007669"/>
    <property type="project" value="InterPro"/>
</dbReference>
<dbReference type="GO" id="GO:0006313">
    <property type="term" value="P:DNA transposition"/>
    <property type="evidence" value="ECO:0007669"/>
    <property type="project" value="InterPro"/>
</dbReference>
<proteinExistence type="predicted"/>
<protein>
    <submittedName>
        <fullName evidence="2">Transposase</fullName>
    </submittedName>
</protein>
<keyword evidence="3" id="KW-1185">Reference proteome</keyword>
<dbReference type="EMBL" id="MORL01000004">
    <property type="protein sequence ID" value="OIN59480.1"/>
    <property type="molecule type" value="Genomic_DNA"/>
</dbReference>
<dbReference type="InterPro" id="IPR002686">
    <property type="entry name" value="Transposase_17"/>
</dbReference>
<dbReference type="AlphaFoldDB" id="A0A1S2VM74"/>
<gene>
    <name evidence="2" type="ORF">BLX24_10960</name>
</gene>
<evidence type="ECO:0000259" key="1">
    <source>
        <dbReference type="SMART" id="SM01321"/>
    </source>
</evidence>